<dbReference type="SMART" id="SM00357">
    <property type="entry name" value="CSP"/>
    <property type="match status" value="1"/>
</dbReference>
<dbReference type="KEGG" id="mana:MAMMFC1_02751"/>
<dbReference type="Proteomes" id="UP000276437">
    <property type="component" value="Chromosome"/>
</dbReference>
<proteinExistence type="predicted"/>
<dbReference type="PANTHER" id="PTHR39965:SF1">
    <property type="entry name" value="CRISPR SYSTEM CMR SUBUNIT CMR6"/>
    <property type="match status" value="1"/>
</dbReference>
<accession>A0A348ALW8</accession>
<protein>
    <submittedName>
        <fullName evidence="3">Cold shock-like protein CspC</fullName>
    </submittedName>
</protein>
<reference evidence="3 4" key="1">
    <citation type="journal article" date="2018" name="Int. J. Syst. Evol. Microbiol.">
        <title>Methylomusa anaerophila gen. nov., sp. nov., an anaerobic methanol-utilizing bacterium isolated from a microbial fuel cell.</title>
        <authorList>
            <person name="Amano N."/>
            <person name="Yamamuro A."/>
            <person name="Miyahara M."/>
            <person name="Kouzuma A."/>
            <person name="Abe T."/>
            <person name="Watanabe K."/>
        </authorList>
    </citation>
    <scope>NUCLEOTIDE SEQUENCE [LARGE SCALE GENOMIC DNA]</scope>
    <source>
        <strain evidence="3 4">MMFC1</strain>
    </source>
</reference>
<dbReference type="SUPFAM" id="SSF50249">
    <property type="entry name" value="Nucleic acid-binding proteins"/>
    <property type="match status" value="1"/>
</dbReference>
<keyword evidence="4" id="KW-1185">Reference proteome</keyword>
<feature type="domain" description="CSD" evidence="2">
    <location>
        <begin position="2"/>
        <end position="67"/>
    </location>
</feature>
<dbReference type="GO" id="GO:0003676">
    <property type="term" value="F:nucleic acid binding"/>
    <property type="evidence" value="ECO:0007669"/>
    <property type="project" value="InterPro"/>
</dbReference>
<dbReference type="Pfam" id="PF00313">
    <property type="entry name" value="CSD"/>
    <property type="match status" value="1"/>
</dbReference>
<keyword evidence="1" id="KW-0051">Antiviral defense</keyword>
<dbReference type="PRINTS" id="PR00050">
    <property type="entry name" value="COLDSHOCK"/>
</dbReference>
<dbReference type="EMBL" id="AP018449">
    <property type="protein sequence ID" value="BBB92066.1"/>
    <property type="molecule type" value="Genomic_DNA"/>
</dbReference>
<evidence type="ECO:0000313" key="3">
    <source>
        <dbReference type="EMBL" id="BBB92066.1"/>
    </source>
</evidence>
<dbReference type="AlphaFoldDB" id="A0A348ALW8"/>
<dbReference type="InterPro" id="IPR012340">
    <property type="entry name" value="NA-bd_OB-fold"/>
</dbReference>
<dbReference type="InterPro" id="IPR002059">
    <property type="entry name" value="CSP_DNA-bd"/>
</dbReference>
<dbReference type="Pfam" id="PF03787">
    <property type="entry name" value="RAMPs"/>
    <property type="match status" value="1"/>
</dbReference>
<dbReference type="InterPro" id="IPR011129">
    <property type="entry name" value="CSD"/>
</dbReference>
<dbReference type="InterPro" id="IPR005537">
    <property type="entry name" value="RAMP_III_fam"/>
</dbReference>
<dbReference type="InterPro" id="IPR010172">
    <property type="entry name" value="CRISPR-assoc_prot_TM1791"/>
</dbReference>
<dbReference type="GO" id="GO:0051607">
    <property type="term" value="P:defense response to virus"/>
    <property type="evidence" value="ECO:0007669"/>
    <property type="project" value="UniProtKB-KW"/>
</dbReference>
<dbReference type="PROSITE" id="PS51857">
    <property type="entry name" value="CSD_2"/>
    <property type="match status" value="1"/>
</dbReference>
<dbReference type="PANTHER" id="PTHR39965">
    <property type="entry name" value="CRISPR SYSTEM CMR SUBUNIT CMR6"/>
    <property type="match status" value="1"/>
</dbReference>
<dbReference type="NCBIfam" id="TIGR01898">
    <property type="entry name" value="cas_TM1791_cmr6"/>
    <property type="match status" value="1"/>
</dbReference>
<dbReference type="Gene3D" id="2.40.50.140">
    <property type="entry name" value="Nucleic acid-binding proteins"/>
    <property type="match status" value="1"/>
</dbReference>
<gene>
    <name evidence="3" type="primary">cspC</name>
    <name evidence="3" type="ORF">MAMMFC1_02751</name>
</gene>
<evidence type="ECO:0000313" key="4">
    <source>
        <dbReference type="Proteomes" id="UP000276437"/>
    </source>
</evidence>
<organism evidence="3 4">
    <name type="scientific">Methylomusa anaerophila</name>
    <dbReference type="NCBI Taxonomy" id="1930071"/>
    <lineage>
        <taxon>Bacteria</taxon>
        <taxon>Bacillati</taxon>
        <taxon>Bacillota</taxon>
        <taxon>Negativicutes</taxon>
        <taxon>Selenomonadales</taxon>
        <taxon>Sporomusaceae</taxon>
        <taxon>Methylomusa</taxon>
    </lineage>
</organism>
<name>A0A348ALW8_9FIRM</name>
<evidence type="ECO:0000259" key="2">
    <source>
        <dbReference type="PROSITE" id="PS51857"/>
    </source>
</evidence>
<sequence>MILQGKIKFYNEQRGFGKIITPKDEEVFFHFTAFPRGTQHQIVEGLEVEYEVGIGQNGRPAAIKVWLIGQYQGQKGQRTNKQYFSDQVVQKGHERGGALKGQEIENIEYYLPEDTRKYVNIQTIDNYALRLNKTPYFSDGKFLFFRVKRKDASGVEVLPKFDNIPFENLILRQRNTQKKMGLAVKELSVKGNWRLVIGLGSASVYETSITLHGIYGFPYLPGSSLKGTVRSYIIQECFGGEEKGSQTAALRDEGFRAIFGGIADGDFKAIQGGIIFFDALPKEAPKVKTDIMNPHFGPYYSSSGDKPPTDYYNPVPVPFLVVEKTRYQIAIGITKEKNQVVKDGVFNGRWPLDVAEEYTLKVLEECGIGAKTAVGYGIMEKTD</sequence>
<evidence type="ECO:0000256" key="1">
    <source>
        <dbReference type="ARBA" id="ARBA00023118"/>
    </source>
</evidence>